<reference evidence="2" key="1">
    <citation type="submission" date="2022-11" db="UniProtKB">
        <authorList>
            <consortium name="WormBaseParasite"/>
        </authorList>
    </citation>
    <scope>IDENTIFICATION</scope>
</reference>
<name>A0A915JAZ9_ROMCU</name>
<evidence type="ECO:0000313" key="2">
    <source>
        <dbReference type="WBParaSite" id="nRc.2.0.1.t23332-RA"/>
    </source>
</evidence>
<evidence type="ECO:0000313" key="1">
    <source>
        <dbReference type="Proteomes" id="UP000887565"/>
    </source>
</evidence>
<dbReference type="Proteomes" id="UP000887565">
    <property type="component" value="Unplaced"/>
</dbReference>
<keyword evidence="1" id="KW-1185">Reference proteome</keyword>
<proteinExistence type="predicted"/>
<sequence>MRLNNSIMGVYQQQLHIVELTTTDSGWGWRKTTMGEIHQGYFKRGEKQRAKLLAMVATATVSTPLMPQKWKFPFIKTKSPEERARAINFKRALAVEKLEHKLVKGAPKYESQLRESEIHGQYCPKCSKEILGCKKRQQLLKAGRRGEFEAMVDRRCREAGINLETPGFFRRVWRGIGRVARGSKDVISRPFRRSGDRD</sequence>
<dbReference type="WBParaSite" id="nRc.2.0.1.t23332-RA">
    <property type="protein sequence ID" value="nRc.2.0.1.t23332-RA"/>
    <property type="gene ID" value="nRc.2.0.1.g23332"/>
</dbReference>
<accession>A0A915JAZ9</accession>
<protein>
    <submittedName>
        <fullName evidence="2">Uncharacterized protein</fullName>
    </submittedName>
</protein>
<dbReference type="AlphaFoldDB" id="A0A915JAZ9"/>
<organism evidence="1 2">
    <name type="scientific">Romanomermis culicivorax</name>
    <name type="common">Nematode worm</name>
    <dbReference type="NCBI Taxonomy" id="13658"/>
    <lineage>
        <taxon>Eukaryota</taxon>
        <taxon>Metazoa</taxon>
        <taxon>Ecdysozoa</taxon>
        <taxon>Nematoda</taxon>
        <taxon>Enoplea</taxon>
        <taxon>Dorylaimia</taxon>
        <taxon>Mermithida</taxon>
        <taxon>Mermithoidea</taxon>
        <taxon>Mermithidae</taxon>
        <taxon>Romanomermis</taxon>
    </lineage>
</organism>